<evidence type="ECO:0000256" key="5">
    <source>
        <dbReference type="ARBA" id="ARBA00022824"/>
    </source>
</evidence>
<dbReference type="EMBL" id="BJWL01000021">
    <property type="protein sequence ID" value="GFZ10181.1"/>
    <property type="molecule type" value="Genomic_DNA"/>
</dbReference>
<protein>
    <recommendedName>
        <fullName evidence="12">Cytochrome b5 heme-binding domain-containing protein</fullName>
    </recommendedName>
</protein>
<gene>
    <name evidence="13" type="ORF">Acr_21g0007800</name>
</gene>
<dbReference type="InterPro" id="IPR018506">
    <property type="entry name" value="Cyt_B5_heme-BS"/>
</dbReference>
<evidence type="ECO:0000256" key="4">
    <source>
        <dbReference type="ARBA" id="ARBA00022723"/>
    </source>
</evidence>
<dbReference type="Proteomes" id="UP000585474">
    <property type="component" value="Unassembled WGS sequence"/>
</dbReference>
<keyword evidence="5" id="KW-0256">Endoplasmic reticulum</keyword>
<dbReference type="InterPro" id="IPR050668">
    <property type="entry name" value="Cytochrome_b5"/>
</dbReference>
<organism evidence="13 14">
    <name type="scientific">Actinidia rufa</name>
    <dbReference type="NCBI Taxonomy" id="165716"/>
    <lineage>
        <taxon>Eukaryota</taxon>
        <taxon>Viridiplantae</taxon>
        <taxon>Streptophyta</taxon>
        <taxon>Embryophyta</taxon>
        <taxon>Tracheophyta</taxon>
        <taxon>Spermatophyta</taxon>
        <taxon>Magnoliopsida</taxon>
        <taxon>eudicotyledons</taxon>
        <taxon>Gunneridae</taxon>
        <taxon>Pentapetalae</taxon>
        <taxon>asterids</taxon>
        <taxon>Ericales</taxon>
        <taxon>Actinidiaceae</taxon>
        <taxon>Actinidia</taxon>
    </lineage>
</organism>
<feature type="transmembrane region" description="Helical" evidence="11">
    <location>
        <begin position="119"/>
        <end position="136"/>
    </location>
</feature>
<evidence type="ECO:0000313" key="14">
    <source>
        <dbReference type="Proteomes" id="UP000585474"/>
    </source>
</evidence>
<evidence type="ECO:0000259" key="12">
    <source>
        <dbReference type="PROSITE" id="PS50255"/>
    </source>
</evidence>
<evidence type="ECO:0000256" key="9">
    <source>
        <dbReference type="ARBA" id="ARBA00037877"/>
    </source>
</evidence>
<dbReference type="InterPro" id="IPR036400">
    <property type="entry name" value="Cyt_B5-like_heme/steroid_sf"/>
</dbReference>
<evidence type="ECO:0000256" key="8">
    <source>
        <dbReference type="ARBA" id="ARBA00023136"/>
    </source>
</evidence>
<evidence type="ECO:0000256" key="7">
    <source>
        <dbReference type="ARBA" id="ARBA00023004"/>
    </source>
</evidence>
<dbReference type="InterPro" id="IPR001199">
    <property type="entry name" value="Cyt_B5-like_heme/steroid-bd"/>
</dbReference>
<dbReference type="GO" id="GO:0046872">
    <property type="term" value="F:metal ion binding"/>
    <property type="evidence" value="ECO:0007669"/>
    <property type="project" value="UniProtKB-UniRule"/>
</dbReference>
<proteinExistence type="inferred from homology"/>
<keyword evidence="11" id="KW-1133">Transmembrane helix</keyword>
<comment type="caution">
    <text evidence="13">The sequence shown here is derived from an EMBL/GenBank/DDBJ whole genome shotgun (WGS) entry which is preliminary data.</text>
</comment>
<dbReference type="PANTHER" id="PTHR19359">
    <property type="entry name" value="CYTOCHROME B5"/>
    <property type="match status" value="1"/>
</dbReference>
<accession>A0A7J0GHI1</accession>
<keyword evidence="7 11" id="KW-0408">Iron</keyword>
<evidence type="ECO:0000256" key="1">
    <source>
        <dbReference type="ARBA" id="ARBA00004131"/>
    </source>
</evidence>
<dbReference type="Pfam" id="PF00173">
    <property type="entry name" value="Cyt-b5"/>
    <property type="match status" value="1"/>
</dbReference>
<evidence type="ECO:0000313" key="13">
    <source>
        <dbReference type="EMBL" id="GFZ10181.1"/>
    </source>
</evidence>
<dbReference type="OrthoDB" id="260519at2759"/>
<dbReference type="SMART" id="SM01117">
    <property type="entry name" value="Cyt-b5"/>
    <property type="match status" value="1"/>
</dbReference>
<dbReference type="GO" id="GO:0005789">
    <property type="term" value="C:endoplasmic reticulum membrane"/>
    <property type="evidence" value="ECO:0007669"/>
    <property type="project" value="UniProtKB-SubCell"/>
</dbReference>
<dbReference type="GO" id="GO:0020037">
    <property type="term" value="F:heme binding"/>
    <property type="evidence" value="ECO:0007669"/>
    <property type="project" value="UniProtKB-UniRule"/>
</dbReference>
<keyword evidence="8 11" id="KW-0472">Membrane</keyword>
<evidence type="ECO:0000256" key="2">
    <source>
        <dbReference type="ARBA" id="ARBA00022617"/>
    </source>
</evidence>
<evidence type="ECO:0000256" key="11">
    <source>
        <dbReference type="RuleBase" id="RU362121"/>
    </source>
</evidence>
<dbReference type="PRINTS" id="PR00363">
    <property type="entry name" value="CYTOCHROMEB5"/>
</dbReference>
<dbReference type="FunFam" id="3.10.120.10:FF:000002">
    <property type="entry name" value="Cytochrome b5 type B"/>
    <property type="match status" value="1"/>
</dbReference>
<keyword evidence="6" id="KW-0492">Microsome</keyword>
<comment type="subcellular location">
    <subcellularLocation>
        <location evidence="1">Endoplasmic reticulum membrane</location>
        <topology evidence="1">Single-pass membrane protein</topology>
        <orientation evidence="1">Cytoplasmic side</orientation>
    </subcellularLocation>
    <subcellularLocation>
        <location evidence="9">Microsome membrane</location>
        <topology evidence="9">Single-pass membrane protein</topology>
        <orientation evidence="9">Cytoplasmic side</orientation>
    </subcellularLocation>
</comment>
<evidence type="ECO:0000256" key="6">
    <source>
        <dbReference type="ARBA" id="ARBA00022848"/>
    </source>
</evidence>
<reference evidence="13 14" key="1">
    <citation type="submission" date="2019-07" db="EMBL/GenBank/DDBJ databases">
        <title>De Novo Assembly of kiwifruit Actinidia rufa.</title>
        <authorList>
            <person name="Sugita-Konishi S."/>
            <person name="Sato K."/>
            <person name="Mori E."/>
            <person name="Abe Y."/>
            <person name="Kisaki G."/>
            <person name="Hamano K."/>
            <person name="Suezawa K."/>
            <person name="Otani M."/>
            <person name="Fukuda T."/>
            <person name="Manabe T."/>
            <person name="Gomi K."/>
            <person name="Tabuchi M."/>
            <person name="Akimitsu K."/>
            <person name="Kataoka I."/>
        </authorList>
    </citation>
    <scope>NUCLEOTIDE SEQUENCE [LARGE SCALE GENOMIC DNA]</scope>
    <source>
        <strain evidence="14">cv. Fuchu</strain>
    </source>
</reference>
<name>A0A7J0GHI1_9ERIC</name>
<keyword evidence="14" id="KW-1185">Reference proteome</keyword>
<dbReference type="PROSITE" id="PS00191">
    <property type="entry name" value="CYTOCHROME_B5_1"/>
    <property type="match status" value="1"/>
</dbReference>
<keyword evidence="3 11" id="KW-0812">Transmembrane</keyword>
<keyword evidence="2 11" id="KW-0349">Heme</keyword>
<dbReference type="PANTHER" id="PTHR19359:SF14">
    <property type="entry name" value="CYTOCHROME B5 A"/>
    <property type="match status" value="1"/>
</dbReference>
<dbReference type="AlphaFoldDB" id="A0A7J0GHI1"/>
<dbReference type="SUPFAM" id="SSF55856">
    <property type="entry name" value="Cytochrome b5-like heme/steroid binding domain"/>
    <property type="match status" value="1"/>
</dbReference>
<sequence length="147" mass="16529">MEKQRVFTLSQVAQHKSKKDCWLIINGRVLDVTKFLEEHPGGEEVLLESAGKDATKDFNDIGHSQAAKNLLVKYQVGFLQGYVVQEGDSNVGADSSKELKPKEMKAFVIKEDPAPKYKVFIEFFVPMFVAIFFFGYRNLTGAAQFSS</sequence>
<keyword evidence="4 11" id="KW-0479">Metal-binding</keyword>
<evidence type="ECO:0000256" key="3">
    <source>
        <dbReference type="ARBA" id="ARBA00022692"/>
    </source>
</evidence>
<evidence type="ECO:0000256" key="10">
    <source>
        <dbReference type="ARBA" id="ARBA00038168"/>
    </source>
</evidence>
<feature type="domain" description="Cytochrome b5 heme-binding" evidence="12">
    <location>
        <begin position="4"/>
        <end position="80"/>
    </location>
</feature>
<comment type="similarity">
    <text evidence="10 11">Belongs to the cytochrome b5 family.</text>
</comment>
<dbReference type="Gene3D" id="3.10.120.10">
    <property type="entry name" value="Cytochrome b5-like heme/steroid binding domain"/>
    <property type="match status" value="1"/>
</dbReference>
<dbReference type="PROSITE" id="PS50255">
    <property type="entry name" value="CYTOCHROME_B5_2"/>
    <property type="match status" value="1"/>
</dbReference>